<dbReference type="GO" id="GO:0006511">
    <property type="term" value="P:ubiquitin-dependent protein catabolic process"/>
    <property type="evidence" value="ECO:0007669"/>
    <property type="project" value="InterPro"/>
</dbReference>
<evidence type="ECO:0000313" key="7">
    <source>
        <dbReference type="Proteomes" id="UP000007494"/>
    </source>
</evidence>
<dbReference type="GO" id="GO:0005634">
    <property type="term" value="C:nucleus"/>
    <property type="evidence" value="ECO:0007669"/>
    <property type="project" value="TreeGrafter"/>
</dbReference>
<dbReference type="GO" id="GO:0031625">
    <property type="term" value="F:ubiquitin protein ligase binding"/>
    <property type="evidence" value="ECO:0007669"/>
    <property type="project" value="TreeGrafter"/>
</dbReference>
<evidence type="ECO:0000259" key="3">
    <source>
        <dbReference type="Pfam" id="PF05021"/>
    </source>
</evidence>
<proteinExistence type="predicted"/>
<reference evidence="7" key="3">
    <citation type="journal article" date="2012" name="PLoS Pathog.">
        <title>Comparative genomics of the apicomplexan parasites Toxoplasma gondii and Neospora caninum: Coccidia differing in host range and transmission strategy.</title>
        <authorList>
            <person name="Reid A.J."/>
            <person name="Vermont S.J."/>
            <person name="Cotton J.A."/>
            <person name="Harris D."/>
            <person name="Hill-Cawthorne G.A."/>
            <person name="Konen-Waisman S."/>
            <person name="Latham S.M."/>
            <person name="Mourier T."/>
            <person name="Norton R."/>
            <person name="Quail M.A."/>
            <person name="Sanders M."/>
            <person name="Shanmugam D."/>
            <person name="Sohal A."/>
            <person name="Wasmuth J.D."/>
            <person name="Brunk B."/>
            <person name="Grigg M.E."/>
            <person name="Howard J.C."/>
            <person name="Parkinson J."/>
            <person name="Roos D.S."/>
            <person name="Trees A.J."/>
            <person name="Berriman M."/>
            <person name="Pain A."/>
            <person name="Wastling J.M."/>
        </authorList>
    </citation>
    <scope>NUCLEOTIDE SEQUENCE [LARGE SCALE GENOMIC DNA]</scope>
    <source>
        <strain evidence="7">Liverpool</strain>
    </source>
</reference>
<dbReference type="InterPro" id="IPR024682">
    <property type="entry name" value="Npl4_Ub-like_dom"/>
</dbReference>
<dbReference type="FunCoup" id="F0VJ55">
    <property type="interactions" value="334"/>
</dbReference>
<evidence type="ECO:0000313" key="5">
    <source>
        <dbReference type="EMBL" id="CBZ53766.1"/>
    </source>
</evidence>
<dbReference type="VEuPathDB" id="ToxoDB:NCLIV_035470"/>
<dbReference type="GO" id="GO:0043130">
    <property type="term" value="F:ubiquitin binding"/>
    <property type="evidence" value="ECO:0007669"/>
    <property type="project" value="TreeGrafter"/>
</dbReference>
<dbReference type="CDD" id="cd08061">
    <property type="entry name" value="MPN_NPL4"/>
    <property type="match status" value="1"/>
</dbReference>
<dbReference type="Gene3D" id="3.10.20.90">
    <property type="entry name" value="Phosphatidylinositol 3-kinase Catalytic Subunit, Chain A, domain 1"/>
    <property type="match status" value="1"/>
</dbReference>
<dbReference type="Pfam" id="PF11543">
    <property type="entry name" value="UN_NPL4"/>
    <property type="match status" value="1"/>
</dbReference>
<accession>F0VJ55</accession>
<dbReference type="Pfam" id="PF05021">
    <property type="entry name" value="NPL4"/>
    <property type="match status" value="1"/>
</dbReference>
<dbReference type="RefSeq" id="XP_003883798.1">
    <property type="nucleotide sequence ID" value="XM_003883749.1"/>
</dbReference>
<gene>
    <name evidence="6" type="ORF">BN1204_035470</name>
    <name evidence="5" type="ORF">NCLIV_035470</name>
</gene>
<feature type="domain" description="Nuclear pore localisation protein NPL4 C-terminal" evidence="3">
    <location>
        <begin position="223"/>
        <end position="489"/>
    </location>
</feature>
<reference evidence="6" key="4">
    <citation type="journal article" date="2015" name="PLoS ONE">
        <title>Comprehensive Evaluation of Toxoplasma gondii VEG and Neospora caninum LIV Genomes with Tachyzoite Stage Transcriptome and Proteome Defines Novel Transcript Features.</title>
        <authorList>
            <person name="Ramaprasad A."/>
            <person name="Mourier T."/>
            <person name="Naeem R."/>
            <person name="Malas T.B."/>
            <person name="Moussa E."/>
            <person name="Panigrahi A."/>
            <person name="Vermont S.J."/>
            <person name="Otto T.D."/>
            <person name="Wastling J."/>
            <person name="Pain A."/>
        </authorList>
    </citation>
    <scope>NUCLEOTIDE SEQUENCE</scope>
    <source>
        <strain evidence="6">Liverpool</strain>
    </source>
</reference>
<feature type="region of interest" description="Disordered" evidence="1">
    <location>
        <begin position="94"/>
        <end position="138"/>
    </location>
</feature>
<feature type="domain" description="NPL4 zinc-binding putative" evidence="2">
    <location>
        <begin position="181"/>
        <end position="215"/>
    </location>
</feature>
<evidence type="ECO:0000259" key="4">
    <source>
        <dbReference type="Pfam" id="PF11543"/>
    </source>
</evidence>
<evidence type="ECO:0000256" key="1">
    <source>
        <dbReference type="SAM" id="MobiDB-lite"/>
    </source>
</evidence>
<keyword evidence="7" id="KW-1185">Reference proteome</keyword>
<name>F0VJ55_NEOCL</name>
<dbReference type="SUPFAM" id="SSF54236">
    <property type="entry name" value="Ubiquitin-like"/>
    <property type="match status" value="1"/>
</dbReference>
<dbReference type="InterPro" id="IPR016563">
    <property type="entry name" value="Npl4"/>
</dbReference>
<dbReference type="Pfam" id="PF05020">
    <property type="entry name" value="zf-NPL4"/>
    <property type="match status" value="1"/>
</dbReference>
<dbReference type="InterPro" id="IPR029071">
    <property type="entry name" value="Ubiquitin-like_domsf"/>
</dbReference>
<dbReference type="OrthoDB" id="10251089at2759"/>
<protein>
    <submittedName>
        <fullName evidence="6">Nuclear protein localization protein 4</fullName>
    </submittedName>
</protein>
<reference evidence="5" key="2">
    <citation type="submission" date="2011-03" db="EMBL/GenBank/DDBJ databases">
        <title>Comparative genomics and transcriptomics of Neospora caninum and Toxoplasma gondii.</title>
        <authorList>
            <person name="Reid A.J."/>
            <person name="Sohal A."/>
            <person name="Harris D."/>
            <person name="Quail M."/>
            <person name="Sanders M."/>
            <person name="Berriman M."/>
            <person name="Wastling J.M."/>
            <person name="Pain A."/>
        </authorList>
    </citation>
    <scope>NUCLEOTIDE SEQUENCE</scope>
    <source>
        <strain evidence="5">Liverpool</strain>
    </source>
</reference>
<feature type="domain" description="Nuclear pore localisation protein Npl4 ubiquitin-like" evidence="4">
    <location>
        <begin position="3"/>
        <end position="78"/>
    </location>
</feature>
<organism evidence="5 7">
    <name type="scientific">Neospora caninum (strain Liverpool)</name>
    <dbReference type="NCBI Taxonomy" id="572307"/>
    <lineage>
        <taxon>Eukaryota</taxon>
        <taxon>Sar</taxon>
        <taxon>Alveolata</taxon>
        <taxon>Apicomplexa</taxon>
        <taxon>Conoidasida</taxon>
        <taxon>Coccidia</taxon>
        <taxon>Eucoccidiorida</taxon>
        <taxon>Eimeriorina</taxon>
        <taxon>Sarcocystidae</taxon>
        <taxon>Neospora</taxon>
    </lineage>
</organism>
<evidence type="ECO:0000259" key="2">
    <source>
        <dbReference type="Pfam" id="PF05020"/>
    </source>
</evidence>
<dbReference type="OMA" id="MYGYYKE"/>
<dbReference type="PANTHER" id="PTHR12710:SF0">
    <property type="entry name" value="NUCLEAR PROTEIN LOCALIZATION PROTEIN 4 HOMOLOG"/>
    <property type="match status" value="1"/>
</dbReference>
<evidence type="ECO:0000313" key="6">
    <source>
        <dbReference type="EMBL" id="CEL67758.1"/>
    </source>
</evidence>
<dbReference type="PANTHER" id="PTHR12710">
    <property type="entry name" value="NUCLEAR PROTEIN LOCALIZATION 4"/>
    <property type="match status" value="1"/>
</dbReference>
<dbReference type="GeneID" id="13443255"/>
<dbReference type="Proteomes" id="UP000007494">
    <property type="component" value="Chromosome VIII"/>
</dbReference>
<dbReference type="InterPro" id="IPR007717">
    <property type="entry name" value="NPL4_C"/>
</dbReference>
<feature type="compositionally biased region" description="Low complexity" evidence="1">
    <location>
        <begin position="112"/>
        <end position="138"/>
    </location>
</feature>
<dbReference type="EMBL" id="LN714483">
    <property type="protein sequence ID" value="CEL67758.1"/>
    <property type="molecule type" value="Genomic_DNA"/>
</dbReference>
<dbReference type="InParanoid" id="F0VJ55"/>
<dbReference type="eggNOG" id="KOG2834">
    <property type="taxonomic scope" value="Eukaryota"/>
</dbReference>
<sequence>MEKPVVLRLRTKEGHSRIEVSPTASLAQVHERVARQLQVSQDKLEIFLDQRYRERLPANPEVTVARAALPNGAMLFVKSEVSATIATKALQQPAHMTTADLPPEKKEVAKNASSPSSSSSSAPRGGQASSSSAASGDSGVAGVNFKSFDAFLRERKFAVNDLPGCTSYKPRLLEAGRMNRIPATVTLKHQVYRHVDHLEMMNVEEVKNFVQFWQQDLQMLQQRFGYMFGYYVEDPHYPDGIRAVCEAIYEPPQENTLTSTNVKKDDEEVKMAEKIAERLGLEPIGCIFTHAPREELLTSHEVVDLAKTQLARQFSTHFTGYPMSKYVCCTVSLDKSTRDGEAVPNAFMVSDLGVALVRDGVICDKQPDNTHIQLRSPEKGELLPQVLESGRETTRFDASWFIVRVNESAPRKVRSFFCSSTFPRANRLVHQTPKDITDHLTRGAACAGSGPQAKKENWRRFADFHLLLYVAKLFDLDTAFSICDCVRSRQPVDEGLEDTLKSFG</sequence>
<dbReference type="AlphaFoldDB" id="F0VJ55"/>
<dbReference type="EMBL" id="FR823390">
    <property type="protein sequence ID" value="CBZ53766.1"/>
    <property type="molecule type" value="Genomic_DNA"/>
</dbReference>
<reference evidence="5" key="1">
    <citation type="submission" date="2011-02" db="EMBL/GenBank/DDBJ databases">
        <authorList>
            <person name="Aslett M."/>
        </authorList>
    </citation>
    <scope>NUCLEOTIDE SEQUENCE</scope>
    <source>
        <strain evidence="5">Liverpool</strain>
    </source>
</reference>
<dbReference type="Gene3D" id="3.40.140.10">
    <property type="entry name" value="Cytidine Deaminase, domain 2"/>
    <property type="match status" value="1"/>
</dbReference>
<dbReference type="InterPro" id="IPR007716">
    <property type="entry name" value="NPL4_Zn-bd_put"/>
</dbReference>